<reference evidence="2" key="1">
    <citation type="submission" date="2022-11" db="UniProtKB">
        <authorList>
            <consortium name="WormBaseParasite"/>
        </authorList>
    </citation>
    <scope>IDENTIFICATION</scope>
</reference>
<sequence>MNLEDPNVTNPYVIKDARLASGSYKMHMEIILFKHFFAIKLNGAQLGGIFLPKNWFDGIEWANRSIKLTLNGQMMLFEEPKAIKLNDTVKSILEKSPVELPTTFPIKELRNNSKFLFRFQKRHNQTTGNFSIIFSNLKRPIKERPIKEPIIGTEFIIQFDLQDFCYNVTLKVYYVKF</sequence>
<dbReference type="WBParaSite" id="Gr19_v10_g3095.t1">
    <property type="protein sequence ID" value="Gr19_v10_g3095.t1"/>
    <property type="gene ID" value="Gr19_v10_g3095"/>
</dbReference>
<name>A0A914HP38_GLORO</name>
<keyword evidence="1" id="KW-1185">Reference proteome</keyword>
<evidence type="ECO:0000313" key="2">
    <source>
        <dbReference type="WBParaSite" id="Gr19_v10_g3095.t1"/>
    </source>
</evidence>
<dbReference type="AlphaFoldDB" id="A0A914HP38"/>
<accession>A0A914HP38</accession>
<proteinExistence type="predicted"/>
<protein>
    <submittedName>
        <fullName evidence="2">Galectin</fullName>
    </submittedName>
</protein>
<dbReference type="Proteomes" id="UP000887572">
    <property type="component" value="Unplaced"/>
</dbReference>
<organism evidence="1 2">
    <name type="scientific">Globodera rostochiensis</name>
    <name type="common">Golden nematode worm</name>
    <name type="synonym">Heterodera rostochiensis</name>
    <dbReference type="NCBI Taxonomy" id="31243"/>
    <lineage>
        <taxon>Eukaryota</taxon>
        <taxon>Metazoa</taxon>
        <taxon>Ecdysozoa</taxon>
        <taxon>Nematoda</taxon>
        <taxon>Chromadorea</taxon>
        <taxon>Rhabditida</taxon>
        <taxon>Tylenchina</taxon>
        <taxon>Tylenchomorpha</taxon>
        <taxon>Tylenchoidea</taxon>
        <taxon>Heteroderidae</taxon>
        <taxon>Heteroderinae</taxon>
        <taxon>Globodera</taxon>
    </lineage>
</organism>
<evidence type="ECO:0000313" key="1">
    <source>
        <dbReference type="Proteomes" id="UP000887572"/>
    </source>
</evidence>